<accession>A0A835ISR2</accession>
<keyword evidence="4" id="KW-0698">rRNA processing</keyword>
<comment type="caution">
    <text evidence="8">The sequence shown here is derived from an EMBL/GenBank/DDBJ whole genome shotgun (WGS) entry which is preliminary data.</text>
</comment>
<dbReference type="Proteomes" id="UP000631114">
    <property type="component" value="Unassembled WGS sequence"/>
</dbReference>
<dbReference type="EMBL" id="JADFTS010000001">
    <property type="protein sequence ID" value="KAF9624425.1"/>
    <property type="molecule type" value="Genomic_DNA"/>
</dbReference>
<feature type="compositionally biased region" description="Basic and acidic residues" evidence="7">
    <location>
        <begin position="369"/>
        <end position="389"/>
    </location>
</feature>
<evidence type="ECO:0000256" key="4">
    <source>
        <dbReference type="ARBA" id="ARBA00022552"/>
    </source>
</evidence>
<feature type="region of interest" description="Disordered" evidence="7">
    <location>
        <begin position="107"/>
        <end position="138"/>
    </location>
</feature>
<evidence type="ECO:0008006" key="10">
    <source>
        <dbReference type="Google" id="ProtNLM"/>
    </source>
</evidence>
<evidence type="ECO:0000256" key="2">
    <source>
        <dbReference type="ARBA" id="ARBA00007466"/>
    </source>
</evidence>
<comment type="subcellular location">
    <subcellularLocation>
        <location evidence="1">Nucleus</location>
        <location evidence="1">Nucleolus</location>
    </subcellularLocation>
</comment>
<feature type="compositionally biased region" description="Basic residues" evidence="7">
    <location>
        <begin position="118"/>
        <end position="127"/>
    </location>
</feature>
<feature type="region of interest" description="Disordered" evidence="7">
    <location>
        <begin position="172"/>
        <end position="193"/>
    </location>
</feature>
<organism evidence="8 9">
    <name type="scientific">Coptis chinensis</name>
    <dbReference type="NCBI Taxonomy" id="261450"/>
    <lineage>
        <taxon>Eukaryota</taxon>
        <taxon>Viridiplantae</taxon>
        <taxon>Streptophyta</taxon>
        <taxon>Embryophyta</taxon>
        <taxon>Tracheophyta</taxon>
        <taxon>Spermatophyta</taxon>
        <taxon>Magnoliopsida</taxon>
        <taxon>Ranunculales</taxon>
        <taxon>Ranunculaceae</taxon>
        <taxon>Coptidoideae</taxon>
        <taxon>Coptis</taxon>
    </lineage>
</organism>
<comment type="similarity">
    <text evidence="2">Belongs to the NOP14 family.</text>
</comment>
<feature type="compositionally biased region" description="Acidic residues" evidence="7">
    <location>
        <begin position="441"/>
        <end position="460"/>
    </location>
</feature>
<keyword evidence="9" id="KW-1185">Reference proteome</keyword>
<evidence type="ECO:0000256" key="5">
    <source>
        <dbReference type="ARBA" id="ARBA00023242"/>
    </source>
</evidence>
<feature type="region of interest" description="Disordered" evidence="7">
    <location>
        <begin position="862"/>
        <end position="881"/>
    </location>
</feature>
<keyword evidence="5" id="KW-0539">Nucleus</keyword>
<evidence type="ECO:0000313" key="9">
    <source>
        <dbReference type="Proteomes" id="UP000631114"/>
    </source>
</evidence>
<protein>
    <recommendedName>
        <fullName evidence="10">Nucleolar protein 14</fullName>
    </recommendedName>
</protein>
<dbReference type="OrthoDB" id="441771at2759"/>
<feature type="compositionally biased region" description="Acidic residues" evidence="7">
    <location>
        <begin position="390"/>
        <end position="419"/>
    </location>
</feature>
<dbReference type="GO" id="GO:0030490">
    <property type="term" value="P:maturation of SSU-rRNA"/>
    <property type="evidence" value="ECO:0007669"/>
    <property type="project" value="TreeGrafter"/>
</dbReference>
<feature type="compositionally biased region" description="Acidic residues" evidence="7">
    <location>
        <begin position="336"/>
        <end position="345"/>
    </location>
</feature>
<feature type="region of interest" description="Disordered" evidence="7">
    <location>
        <begin position="56"/>
        <end position="76"/>
    </location>
</feature>
<feature type="compositionally biased region" description="Basic and acidic residues" evidence="7">
    <location>
        <begin position="172"/>
        <end position="182"/>
    </location>
</feature>
<dbReference type="PANTHER" id="PTHR23183">
    <property type="entry name" value="NOP14"/>
    <property type="match status" value="1"/>
</dbReference>
<evidence type="ECO:0000313" key="8">
    <source>
        <dbReference type="EMBL" id="KAF9624425.1"/>
    </source>
</evidence>
<feature type="region of interest" description="Disordered" evidence="7">
    <location>
        <begin position="1"/>
        <end position="44"/>
    </location>
</feature>
<dbReference type="GO" id="GO:0032040">
    <property type="term" value="C:small-subunit processome"/>
    <property type="evidence" value="ECO:0007669"/>
    <property type="project" value="InterPro"/>
</dbReference>
<dbReference type="Pfam" id="PF04147">
    <property type="entry name" value="Nop14"/>
    <property type="match status" value="1"/>
</dbReference>
<feature type="compositionally biased region" description="Basic residues" evidence="7">
    <location>
        <begin position="10"/>
        <end position="19"/>
    </location>
</feature>
<dbReference type="GO" id="GO:0030692">
    <property type="term" value="C:Noc4p-Nop14p complex"/>
    <property type="evidence" value="ECO:0007669"/>
    <property type="project" value="TreeGrafter"/>
</dbReference>
<dbReference type="InterPro" id="IPR007276">
    <property type="entry name" value="Nop14"/>
</dbReference>
<proteinExistence type="inferred from homology"/>
<evidence type="ECO:0000256" key="6">
    <source>
        <dbReference type="ARBA" id="ARBA00024695"/>
    </source>
</evidence>
<evidence type="ECO:0000256" key="1">
    <source>
        <dbReference type="ARBA" id="ARBA00004604"/>
    </source>
</evidence>
<evidence type="ECO:0000256" key="3">
    <source>
        <dbReference type="ARBA" id="ARBA00022517"/>
    </source>
</evidence>
<keyword evidence="3" id="KW-0690">Ribosome biogenesis</keyword>
<sequence>MAKTKTESNKKKKNKRSSSKKLLSGPNVMTMKTKSTSNDSNNPFETIWSRRKFDIIGKKRKGEQQRTGLARSRGIEKRKGTLLKEYEQSGKSSVFVDKRIGEQNESLGEFDKAILRSQRQRQNKKSKYNLSDGEDEYDEIDGVGGGFFERDDYEDDDADADGTEYEQALLKRVNDRNMHDPLETGLGEGRHKSKKEVMEELILKSKYFKAQKSKDKEENEELKEQLDKDFTSLLQSEALLSLTQPSKMNALNALVNKGDLKENLIKKAEMNLPPLNESSKQDKPDSYDKNVKQMSLEKRARPSDRTKTPEEIAQEERERLEQLEEERQKRMHGNDDSSDEDGDPEDVNKVSAKKLRSISGDDLGDSFSFDEKSEIRKGWVDEILQRDADNIDDEEDGSSEDSESDGEASNDEEGLEDNDEPGKTISLKDWEQSDDERLNTDLEDEEEDRGEEEDDDDEDERGIKGKDMQEAKEILSKKFKNRKADPLSAVKPKAIGKEAQGRDDALPFVIEVPNCLSELCSLLEGRSDSEVLEAINRIRVYHAISLAAENRKKMQVFYGVLLQYFAVVANKKPLNFKLLNLLVKPLMEMSMDTPYFAAICARQRIHHTRARFCEDIKNPEKSSWPSMKTLFLLRLWSMIFPCSDFRHVVMTPAVLLMCEYLMRCPITCGRDIAIGSFLCSMVLSVARQSQKFCPEVVIFLRTLLMSTLEAEPRSLQHSQFYYLSELKVLKPWLRLLGHVSDIQSLDFLTVMSMDEDSSFFSSDNFRAGMLMSLIETLRGFVSVYEGYNSFPEIFLPISTLLGEVLRQDNIPGALQDNIRDVSELIEKKAGEHHMLRRPLQMRKQKPVPIKLLNPKFEENFVKGRDYDPDRERSEKKKLQKQINREAKAAARELRKDNQFLFEVKERDRRLIEEERTEKYGKARAFLQEQEHAFKSGQLGKGKKRRR</sequence>
<name>A0A835ISR2_9MAGN</name>
<evidence type="ECO:0000256" key="7">
    <source>
        <dbReference type="SAM" id="MobiDB-lite"/>
    </source>
</evidence>
<feature type="region of interest" description="Disordered" evidence="7">
    <location>
        <begin position="270"/>
        <end position="468"/>
    </location>
</feature>
<feature type="compositionally biased region" description="Low complexity" evidence="7">
    <location>
        <begin position="357"/>
        <end position="367"/>
    </location>
</feature>
<dbReference type="AlphaFoldDB" id="A0A835ISR2"/>
<reference evidence="8 9" key="1">
    <citation type="submission" date="2020-10" db="EMBL/GenBank/DDBJ databases">
        <title>The Coptis chinensis genome and diversification of protoberbering-type alkaloids.</title>
        <authorList>
            <person name="Wang B."/>
            <person name="Shu S."/>
            <person name="Song C."/>
            <person name="Liu Y."/>
        </authorList>
    </citation>
    <scope>NUCLEOTIDE SEQUENCE [LARGE SCALE GENOMIC DNA]</scope>
    <source>
        <strain evidence="8">HL-2020</strain>
        <tissue evidence="8">Leaf</tissue>
    </source>
</reference>
<dbReference type="PANTHER" id="PTHR23183:SF0">
    <property type="entry name" value="NUCLEOLAR PROTEIN 14"/>
    <property type="match status" value="1"/>
</dbReference>
<comment type="function">
    <text evidence="6">Involved in nucleolar processing of pre-18S ribosomal RNA. Has a role in the nuclear export of 40S pre-ribosomal subunit to the cytoplasm.</text>
</comment>
<feature type="compositionally biased region" description="Basic and acidic residues" evidence="7">
    <location>
        <begin position="420"/>
        <end position="440"/>
    </location>
</feature>
<feature type="compositionally biased region" description="Polar residues" evidence="7">
    <location>
        <begin position="30"/>
        <end position="44"/>
    </location>
</feature>
<gene>
    <name evidence="8" type="ORF">IFM89_011433</name>
</gene>
<feature type="compositionally biased region" description="Basic and acidic residues" evidence="7">
    <location>
        <begin position="279"/>
        <end position="335"/>
    </location>
</feature>